<organism evidence="2 3">
    <name type="scientific">Marine Group I thaumarchaeote</name>
    <dbReference type="NCBI Taxonomy" id="2511932"/>
    <lineage>
        <taxon>Archaea</taxon>
        <taxon>Nitrososphaerota</taxon>
        <taxon>Marine Group I</taxon>
    </lineage>
</organism>
<name>A0A7K4NTH4_9ARCH</name>
<keyword evidence="1" id="KW-0812">Transmembrane</keyword>
<keyword evidence="1" id="KW-1133">Transmembrane helix</keyword>
<dbReference type="Proteomes" id="UP000534207">
    <property type="component" value="Unassembled WGS sequence"/>
</dbReference>
<dbReference type="AlphaFoldDB" id="A0A7K4NTH4"/>
<comment type="caution">
    <text evidence="2">The sequence shown here is derived from an EMBL/GenBank/DDBJ whole genome shotgun (WGS) entry which is preliminary data.</text>
</comment>
<evidence type="ECO:0000256" key="1">
    <source>
        <dbReference type="SAM" id="Phobius"/>
    </source>
</evidence>
<sequence length="171" mass="19845">MVKEDRHESDEDKKIKKESDLKKFLKKRSFLYLMCAVAFVVIVVPDMIAPSDLDKKLVENLVTDEQNTAWNIVKLYKGTDDDGFNLFDIMITQIENAYPNEKILKHNDTMLTVSVEEAARSAGSAFYEVNFTFKTYNAVEYYIWNVNIETEEIIPISDGARKMMNIVDFYD</sequence>
<protein>
    <submittedName>
        <fullName evidence="2">Uncharacterized protein</fullName>
    </submittedName>
</protein>
<accession>A0A7K4NTH4</accession>
<proteinExistence type="predicted"/>
<keyword evidence="1" id="KW-0472">Membrane</keyword>
<feature type="transmembrane region" description="Helical" evidence="1">
    <location>
        <begin position="30"/>
        <end position="48"/>
    </location>
</feature>
<dbReference type="EMBL" id="JACASW010000004">
    <property type="protein sequence ID" value="NWK06247.1"/>
    <property type="molecule type" value="Genomic_DNA"/>
</dbReference>
<evidence type="ECO:0000313" key="2">
    <source>
        <dbReference type="EMBL" id="NWK06247.1"/>
    </source>
</evidence>
<evidence type="ECO:0000313" key="3">
    <source>
        <dbReference type="Proteomes" id="UP000534207"/>
    </source>
</evidence>
<reference evidence="2 3" key="1">
    <citation type="journal article" date="2019" name="Environ. Microbiol.">
        <title>Genomics insights into ecotype formation of ammonia-oxidizing archaea in the deep ocean.</title>
        <authorList>
            <person name="Wang Y."/>
            <person name="Huang J.M."/>
            <person name="Cui G.J."/>
            <person name="Nunoura T."/>
            <person name="Takaki Y."/>
            <person name="Li W.L."/>
            <person name="Li J."/>
            <person name="Gao Z.M."/>
            <person name="Takai K."/>
            <person name="Zhang A.Q."/>
            <person name="Stepanauskas R."/>
        </authorList>
    </citation>
    <scope>NUCLEOTIDE SEQUENCE [LARGE SCALE GENOMIC DNA]</scope>
    <source>
        <strain evidence="2 3">G13</strain>
    </source>
</reference>
<gene>
    <name evidence="2" type="ORF">HX827_02765</name>
</gene>